<evidence type="ECO:0000256" key="1">
    <source>
        <dbReference type="SAM" id="MobiDB-lite"/>
    </source>
</evidence>
<name>A0A1H4SRD7_9MICC</name>
<reference evidence="2 3" key="1">
    <citation type="submission" date="2016-10" db="EMBL/GenBank/DDBJ databases">
        <authorList>
            <person name="de Groot N.N."/>
        </authorList>
    </citation>
    <scope>NUCLEOTIDE SEQUENCE [LARGE SCALE GENOMIC DNA]</scope>
    <source>
        <strain evidence="2 3">DSM 10495</strain>
    </source>
</reference>
<gene>
    <name evidence="2" type="ORF">SAMN04489745_2940</name>
</gene>
<proteinExistence type="predicted"/>
<protein>
    <submittedName>
        <fullName evidence="2">Uncharacterized protein</fullName>
    </submittedName>
</protein>
<sequence length="442" mass="48857">MGNDDGAPRPGDDRAEDFARAMLGSPRGLRLTFTCFQNHLVKLMDGDFDGPVGQDHEAFFNACHDEHVATELSRRAPGERGWQGLPRRFGRGVREPAEPQMPDPLPYEQLAQRIRCYDPSPVTGPELLEALEVTVGEASYWGDVHGEEILAAQEPIRRALFPFAREAARAILAFGLDASPVADTAWVVEFDNSAAGLPFGAPPAQDDAAQVLDQWWDRTTAWESSMILELPADPSTRHSGEWWSTPPSELAQSCPAWPSSMIDPHHGAHPDEPVGLRLVEDPHGWERAVAYRLEKPRPPEDLRLFIIDSPQDWAWLCARFPFDVSATKRHDWHRVTGEIEPWLIPDFDAMAAEFDAFHLTLRGYLTSAGVAIPVPRLVDPGEGPEVLEQELPARPPAGHSVIAGWAPLSTYWLVNAQADPGSATPWEGDGQHAWWPASSSAD</sequence>
<accession>A0A1H4SRD7</accession>
<dbReference type="AlphaFoldDB" id="A0A1H4SRD7"/>
<dbReference type="Proteomes" id="UP000182652">
    <property type="component" value="Unassembled WGS sequence"/>
</dbReference>
<dbReference type="EMBL" id="FNSN01000003">
    <property type="protein sequence ID" value="SEC46568.1"/>
    <property type="molecule type" value="Genomic_DNA"/>
</dbReference>
<dbReference type="RefSeq" id="WP_139244706.1">
    <property type="nucleotide sequence ID" value="NZ_FNSN01000003.1"/>
</dbReference>
<keyword evidence="3" id="KW-1185">Reference proteome</keyword>
<feature type="region of interest" description="Disordered" evidence="1">
    <location>
        <begin position="422"/>
        <end position="442"/>
    </location>
</feature>
<evidence type="ECO:0000313" key="3">
    <source>
        <dbReference type="Proteomes" id="UP000182652"/>
    </source>
</evidence>
<feature type="region of interest" description="Disordered" evidence="1">
    <location>
        <begin position="74"/>
        <end position="104"/>
    </location>
</feature>
<organism evidence="2 3">
    <name type="scientific">Arthrobacter woluwensis</name>
    <dbReference type="NCBI Taxonomy" id="156980"/>
    <lineage>
        <taxon>Bacteria</taxon>
        <taxon>Bacillati</taxon>
        <taxon>Actinomycetota</taxon>
        <taxon>Actinomycetes</taxon>
        <taxon>Micrococcales</taxon>
        <taxon>Micrococcaceae</taxon>
        <taxon>Arthrobacter</taxon>
    </lineage>
</organism>
<evidence type="ECO:0000313" key="2">
    <source>
        <dbReference type="EMBL" id="SEC46568.1"/>
    </source>
</evidence>